<dbReference type="InterPro" id="IPR000330">
    <property type="entry name" value="SNF2_N"/>
</dbReference>
<dbReference type="InterPro" id="IPR038718">
    <property type="entry name" value="SNF2-like_sf"/>
</dbReference>
<feature type="domain" description="SNF2 N-terminal" evidence="4">
    <location>
        <begin position="98"/>
        <end position="249"/>
    </location>
</feature>
<accession>A0A8H7AR43</accession>
<dbReference type="Gene3D" id="3.40.50.10810">
    <property type="entry name" value="Tandem AAA-ATPase domain"/>
    <property type="match status" value="1"/>
</dbReference>
<evidence type="ECO:0000256" key="2">
    <source>
        <dbReference type="ARBA" id="ARBA00022801"/>
    </source>
</evidence>
<keyword evidence="1" id="KW-0547">Nucleotide-binding</keyword>
<evidence type="ECO:0000259" key="4">
    <source>
        <dbReference type="Pfam" id="PF00176"/>
    </source>
</evidence>
<evidence type="ECO:0000256" key="1">
    <source>
        <dbReference type="ARBA" id="ARBA00022741"/>
    </source>
</evidence>
<dbReference type="AlphaFoldDB" id="A0A8H7AR43"/>
<dbReference type="Pfam" id="PF00176">
    <property type="entry name" value="SNF2-rel_dom"/>
    <property type="match status" value="1"/>
</dbReference>
<evidence type="ECO:0000313" key="5">
    <source>
        <dbReference type="EMBL" id="KAF7512804.1"/>
    </source>
</evidence>
<name>A0A8H7AR43_9EURO</name>
<dbReference type="GO" id="GO:0005524">
    <property type="term" value="F:ATP binding"/>
    <property type="evidence" value="ECO:0007669"/>
    <property type="project" value="UniProtKB-KW"/>
</dbReference>
<dbReference type="SUPFAM" id="SSF52540">
    <property type="entry name" value="P-loop containing nucleoside triphosphate hydrolases"/>
    <property type="match status" value="1"/>
</dbReference>
<protein>
    <recommendedName>
        <fullName evidence="4">SNF2 N-terminal domain-containing protein</fullName>
    </recommendedName>
</protein>
<reference evidence="5" key="1">
    <citation type="submission" date="2020-02" db="EMBL/GenBank/DDBJ databases">
        <authorList>
            <person name="Palmer J.M."/>
        </authorList>
    </citation>
    <scope>NUCLEOTIDE SEQUENCE</scope>
    <source>
        <strain evidence="5">EPUS1.4</strain>
        <tissue evidence="5">Thallus</tissue>
    </source>
</reference>
<evidence type="ECO:0000256" key="3">
    <source>
        <dbReference type="ARBA" id="ARBA00022840"/>
    </source>
</evidence>
<dbReference type="EMBL" id="JAACFV010000010">
    <property type="protein sequence ID" value="KAF7512804.1"/>
    <property type="molecule type" value="Genomic_DNA"/>
</dbReference>
<keyword evidence="3" id="KW-0067">ATP-binding</keyword>
<keyword evidence="6" id="KW-1185">Reference proteome</keyword>
<dbReference type="GO" id="GO:0008094">
    <property type="term" value="F:ATP-dependent activity, acting on DNA"/>
    <property type="evidence" value="ECO:0007669"/>
    <property type="project" value="TreeGrafter"/>
</dbReference>
<keyword evidence="2" id="KW-0378">Hydrolase</keyword>
<dbReference type="PANTHER" id="PTHR45626">
    <property type="entry name" value="TRANSCRIPTION TERMINATION FACTOR 2-RELATED"/>
    <property type="match status" value="1"/>
</dbReference>
<gene>
    <name evidence="5" type="ORF">GJ744_000371</name>
</gene>
<organism evidence="5 6">
    <name type="scientific">Endocarpon pusillum</name>
    <dbReference type="NCBI Taxonomy" id="364733"/>
    <lineage>
        <taxon>Eukaryota</taxon>
        <taxon>Fungi</taxon>
        <taxon>Dikarya</taxon>
        <taxon>Ascomycota</taxon>
        <taxon>Pezizomycotina</taxon>
        <taxon>Eurotiomycetes</taxon>
        <taxon>Chaetothyriomycetidae</taxon>
        <taxon>Verrucariales</taxon>
        <taxon>Verrucariaceae</taxon>
        <taxon>Endocarpon</taxon>
    </lineage>
</organism>
<dbReference type="GO" id="GO:0016787">
    <property type="term" value="F:hydrolase activity"/>
    <property type="evidence" value="ECO:0007669"/>
    <property type="project" value="UniProtKB-KW"/>
</dbReference>
<dbReference type="InterPro" id="IPR050628">
    <property type="entry name" value="SNF2_RAD54_helicase_TF"/>
</dbReference>
<sequence>MSFLVGSAFLPQSYSRALGAATVQSAYWAKSKSGIRFSILTPRKVPDRFWELQRNIATVTRPTPDYEDACEQLELDPQLLQIPGDDPTGPLMRLKPWQVTGAALMEQMETSPLKGGVVADNCGLGKTILTSSTYTTGTEAICNAWRPATIYVREKLTLIQFYGRDKMNFVRYADGKRILSLTGKTILTLFHIYNRYRGDLQLLAAGEIVQFKPTLIVCPAGLVDVWFDEWSSHFRDKLNPIQFHGQEKMYPAERCGYVASSKVEDLVAQLTQGYSPSNPESGRLIVLSSLSSWEGQTWKTMKASDYYRAKRSQKKGKAKVDTIEGRHRLSPGLA</sequence>
<dbReference type="InterPro" id="IPR027417">
    <property type="entry name" value="P-loop_NTPase"/>
</dbReference>
<proteinExistence type="predicted"/>
<dbReference type="GO" id="GO:0005634">
    <property type="term" value="C:nucleus"/>
    <property type="evidence" value="ECO:0007669"/>
    <property type="project" value="TreeGrafter"/>
</dbReference>
<comment type="caution">
    <text evidence="5">The sequence shown here is derived from an EMBL/GenBank/DDBJ whole genome shotgun (WGS) entry which is preliminary data.</text>
</comment>
<evidence type="ECO:0000313" key="6">
    <source>
        <dbReference type="Proteomes" id="UP000606974"/>
    </source>
</evidence>
<dbReference type="GO" id="GO:0006281">
    <property type="term" value="P:DNA repair"/>
    <property type="evidence" value="ECO:0007669"/>
    <property type="project" value="TreeGrafter"/>
</dbReference>
<dbReference type="OrthoDB" id="4161576at2759"/>
<dbReference type="Proteomes" id="UP000606974">
    <property type="component" value="Unassembled WGS sequence"/>
</dbReference>